<dbReference type="RefSeq" id="WP_204665369.1">
    <property type="nucleotide sequence ID" value="NZ_JAFBDT010000039.1"/>
</dbReference>
<dbReference type="Pfam" id="PF11185">
    <property type="entry name" value="DUF2971"/>
    <property type="match status" value="1"/>
</dbReference>
<protein>
    <recommendedName>
        <fullName evidence="3">DUF2971 domain-containing protein</fullName>
    </recommendedName>
</protein>
<evidence type="ECO:0000313" key="2">
    <source>
        <dbReference type="Proteomes" id="UP000767854"/>
    </source>
</evidence>
<organism evidence="1 2">
    <name type="scientific">Fusibacter tunisiensis</name>
    <dbReference type="NCBI Taxonomy" id="1008308"/>
    <lineage>
        <taxon>Bacteria</taxon>
        <taxon>Bacillati</taxon>
        <taxon>Bacillota</taxon>
        <taxon>Clostridia</taxon>
        <taxon>Eubacteriales</taxon>
        <taxon>Eubacteriales Family XII. Incertae Sedis</taxon>
        <taxon>Fusibacter</taxon>
    </lineage>
</organism>
<keyword evidence="2" id="KW-1185">Reference proteome</keyword>
<dbReference type="Proteomes" id="UP000767854">
    <property type="component" value="Unassembled WGS sequence"/>
</dbReference>
<gene>
    <name evidence="1" type="ORF">JOC49_002516</name>
</gene>
<evidence type="ECO:0000313" key="1">
    <source>
        <dbReference type="EMBL" id="MBM7562943.1"/>
    </source>
</evidence>
<evidence type="ECO:0008006" key="3">
    <source>
        <dbReference type="Google" id="ProtNLM"/>
    </source>
</evidence>
<dbReference type="InterPro" id="IPR021352">
    <property type="entry name" value="DUF2971"/>
</dbReference>
<name>A0ABS2MU53_9FIRM</name>
<dbReference type="EMBL" id="JAFBDT010000039">
    <property type="protein sequence ID" value="MBM7562943.1"/>
    <property type="molecule type" value="Genomic_DNA"/>
</dbReference>
<proteinExistence type="predicted"/>
<accession>A0ABS2MU53</accession>
<reference evidence="1 2" key="1">
    <citation type="submission" date="2021-01" db="EMBL/GenBank/DDBJ databases">
        <title>Genomic Encyclopedia of Type Strains, Phase IV (KMG-IV): sequencing the most valuable type-strain genomes for metagenomic binning, comparative biology and taxonomic classification.</title>
        <authorList>
            <person name="Goeker M."/>
        </authorList>
    </citation>
    <scope>NUCLEOTIDE SEQUENCE [LARGE SCALE GENOMIC DNA]</scope>
    <source>
        <strain evidence="1 2">DSM 24436</strain>
    </source>
</reference>
<comment type="caution">
    <text evidence="1">The sequence shown here is derived from an EMBL/GenBank/DDBJ whole genome shotgun (WGS) entry which is preliminary data.</text>
</comment>
<sequence length="301" mass="35596">MGVDDFFFFFNTDGQENDELMKKYCDSDMLYHYTKLETGIEKILPTGLLRFSSFVNVNDPSERKKRNISINWAKDSGMNFDDAKKLDYVDLLNDIRLNKSKLICFSKNKENVYEYITGKEEPGNIYRTGFYKPRMWTQYGDNHRGICIAIHKQKFVDNLTSKLTQNRVYRGDIKYTDSTKGIFSSTALEVTKDNKSDFQNNFNKFFIEHHIIKHRERLYFTKSTDWRDEQEYRFLLISEDNEDYYIDINNSIEGIFLGIDFPSVYLHSIVKLIPQSVDIFKLNLNDSIPEIIKVDRTSYNT</sequence>